<dbReference type="PANTHER" id="PTHR43685">
    <property type="entry name" value="GLYCOSYLTRANSFERASE"/>
    <property type="match status" value="1"/>
</dbReference>
<evidence type="ECO:0000256" key="1">
    <source>
        <dbReference type="SAM" id="MobiDB-lite"/>
    </source>
</evidence>
<dbReference type="Proteomes" id="UP000011723">
    <property type="component" value="Chromosome"/>
</dbReference>
<dbReference type="AlphaFoldDB" id="M1NRH0"/>
<dbReference type="RefSeq" id="WP_015400521.1">
    <property type="nucleotide sequence ID" value="NC_020302.1"/>
</dbReference>
<proteinExistence type="predicted"/>
<dbReference type="KEGG" id="chn:A605_05480"/>
<keyword evidence="3" id="KW-0808">Transferase</keyword>
<gene>
    <name evidence="3" type="ORF">A605_05480</name>
</gene>
<sequence>MPARSSARWAAPDGGHDTEVPLEVLIPCYGRTPELAVTLAGLAGQTDVDFGVILADQSDEPVWETHSVAAMLRVLRAQGRPVRCERNLPRRGLAQQRHFLLERSHAPLVLFLDSDVWLEPGTLTRMREALSRYGGGFIGSAVQGLSYLDDERPAQWRPFELWEGRIEPEPIPDSGPAHERWQLHNAANLCHIADRQDFGGEDFLVYKVAWVGGCVLFDRARLIECGGFDFWSELPPEHAGEDVLAQWRVLERHGGGAVLPSGAVHLEAPTTVTDRSTEATELLDGSFGGETIPDPGSHPGRQSDPRSSTPTHHR</sequence>
<protein>
    <submittedName>
        <fullName evidence="3">Putative glycosyltransferase</fullName>
    </submittedName>
</protein>
<dbReference type="STRING" id="1121362.A605_05480"/>
<dbReference type="InterPro" id="IPR050834">
    <property type="entry name" value="Glycosyltransf_2"/>
</dbReference>
<dbReference type="eggNOG" id="COG1215">
    <property type="taxonomic scope" value="Bacteria"/>
</dbReference>
<dbReference type="GO" id="GO:0016740">
    <property type="term" value="F:transferase activity"/>
    <property type="evidence" value="ECO:0007669"/>
    <property type="project" value="UniProtKB-KW"/>
</dbReference>
<name>M1NRH0_9CORY</name>
<dbReference type="PANTHER" id="PTHR43685:SF2">
    <property type="entry name" value="GLYCOSYLTRANSFERASE 2-LIKE DOMAIN-CONTAINING PROTEIN"/>
    <property type="match status" value="1"/>
</dbReference>
<dbReference type="Gene3D" id="3.90.550.10">
    <property type="entry name" value="Spore Coat Polysaccharide Biosynthesis Protein SpsA, Chain A"/>
    <property type="match status" value="1"/>
</dbReference>
<keyword evidence="4" id="KW-1185">Reference proteome</keyword>
<dbReference type="Pfam" id="PF00535">
    <property type="entry name" value="Glycos_transf_2"/>
    <property type="match status" value="1"/>
</dbReference>
<dbReference type="OrthoDB" id="9787979at2"/>
<dbReference type="SUPFAM" id="SSF53448">
    <property type="entry name" value="Nucleotide-diphospho-sugar transferases"/>
    <property type="match status" value="1"/>
</dbReference>
<evidence type="ECO:0000259" key="2">
    <source>
        <dbReference type="Pfam" id="PF00535"/>
    </source>
</evidence>
<feature type="compositionally biased region" description="Polar residues" evidence="1">
    <location>
        <begin position="305"/>
        <end position="314"/>
    </location>
</feature>
<dbReference type="EMBL" id="CP003697">
    <property type="protein sequence ID" value="AGF72102.1"/>
    <property type="molecule type" value="Genomic_DNA"/>
</dbReference>
<feature type="domain" description="Glycosyltransferase 2-like" evidence="2">
    <location>
        <begin position="24"/>
        <end position="151"/>
    </location>
</feature>
<evidence type="ECO:0000313" key="3">
    <source>
        <dbReference type="EMBL" id="AGF72102.1"/>
    </source>
</evidence>
<dbReference type="HOGENOM" id="CLU_083829_0_0_11"/>
<feature type="region of interest" description="Disordered" evidence="1">
    <location>
        <begin position="283"/>
        <end position="314"/>
    </location>
</feature>
<evidence type="ECO:0000313" key="4">
    <source>
        <dbReference type="Proteomes" id="UP000011723"/>
    </source>
</evidence>
<dbReference type="PATRIC" id="fig|1121362.3.peg.1103"/>
<reference evidence="3 4" key="1">
    <citation type="journal article" date="2012" name="Stand. Genomic Sci.">
        <title>Genome sequence of the halotolerant bacterium Corynebacterium halotolerans type strain YIM 70093(T) (= DSM 44683(T)).</title>
        <authorList>
            <person name="Ruckert C."/>
            <person name="Albersmeier A."/>
            <person name="Al-Dilaimi A."/>
            <person name="Niehaus K."/>
            <person name="Szczepanowski R."/>
            <person name="Kalinowski J."/>
        </authorList>
    </citation>
    <scope>NUCLEOTIDE SEQUENCE [LARGE SCALE GENOMIC DNA]</scope>
    <source>
        <strain evidence="3">YIM 70093</strain>
    </source>
</reference>
<organism evidence="3 4">
    <name type="scientific">Corynebacterium halotolerans YIM 70093 = DSM 44683</name>
    <dbReference type="NCBI Taxonomy" id="1121362"/>
    <lineage>
        <taxon>Bacteria</taxon>
        <taxon>Bacillati</taxon>
        <taxon>Actinomycetota</taxon>
        <taxon>Actinomycetes</taxon>
        <taxon>Mycobacteriales</taxon>
        <taxon>Corynebacteriaceae</taxon>
        <taxon>Corynebacterium</taxon>
    </lineage>
</organism>
<dbReference type="CDD" id="cd00761">
    <property type="entry name" value="Glyco_tranf_GTA_type"/>
    <property type="match status" value="1"/>
</dbReference>
<dbReference type="InterPro" id="IPR001173">
    <property type="entry name" value="Glyco_trans_2-like"/>
</dbReference>
<accession>M1NRH0</accession>
<dbReference type="InterPro" id="IPR029044">
    <property type="entry name" value="Nucleotide-diphossugar_trans"/>
</dbReference>